<name>A0A942UGV9_9BACI</name>
<reference evidence="2 3" key="1">
    <citation type="submission" date="2021-05" db="EMBL/GenBank/DDBJ databases">
        <title>Novel Bacillus species.</title>
        <authorList>
            <person name="Liu G."/>
        </authorList>
    </citation>
    <scope>NUCLEOTIDE SEQUENCE [LARGE SCALE GENOMIC DNA]</scope>
    <source>
        <strain evidence="2 3">FJAT-49682</strain>
    </source>
</reference>
<evidence type="ECO:0000313" key="2">
    <source>
        <dbReference type="EMBL" id="MBS4221200.1"/>
    </source>
</evidence>
<dbReference type="AlphaFoldDB" id="A0A942UGV9"/>
<feature type="transmembrane region" description="Helical" evidence="1">
    <location>
        <begin position="36"/>
        <end position="52"/>
    </location>
</feature>
<organism evidence="2 3">
    <name type="scientific">Lederbergia citrea</name>
    <dbReference type="NCBI Taxonomy" id="2833581"/>
    <lineage>
        <taxon>Bacteria</taxon>
        <taxon>Bacillati</taxon>
        <taxon>Bacillota</taxon>
        <taxon>Bacilli</taxon>
        <taxon>Bacillales</taxon>
        <taxon>Bacillaceae</taxon>
        <taxon>Lederbergia</taxon>
    </lineage>
</organism>
<dbReference type="EMBL" id="JAGYPN010000001">
    <property type="protein sequence ID" value="MBS4221200.1"/>
    <property type="molecule type" value="Genomic_DNA"/>
</dbReference>
<feature type="transmembrane region" description="Helical" evidence="1">
    <location>
        <begin position="72"/>
        <end position="89"/>
    </location>
</feature>
<sequence length="92" mass="10426">MKNLTIIYSVILHGFLGYVWIIFISKLLDLFQLAEKSVWAGVLIGVGTLLFLDMTSRVFESFGKDKKHPTRIAGYISFGLVVLGWLMIFKAK</sequence>
<evidence type="ECO:0000256" key="1">
    <source>
        <dbReference type="SAM" id="Phobius"/>
    </source>
</evidence>
<protein>
    <submittedName>
        <fullName evidence="2">Uncharacterized protein</fullName>
    </submittedName>
</protein>
<gene>
    <name evidence="2" type="ORF">KHA91_00340</name>
</gene>
<feature type="transmembrane region" description="Helical" evidence="1">
    <location>
        <begin position="6"/>
        <end position="24"/>
    </location>
</feature>
<proteinExistence type="predicted"/>
<accession>A0A942UGV9</accession>
<dbReference type="Proteomes" id="UP000676456">
    <property type="component" value="Unassembled WGS sequence"/>
</dbReference>
<keyword evidence="3" id="KW-1185">Reference proteome</keyword>
<comment type="caution">
    <text evidence="2">The sequence shown here is derived from an EMBL/GenBank/DDBJ whole genome shotgun (WGS) entry which is preliminary data.</text>
</comment>
<keyword evidence="1" id="KW-1133">Transmembrane helix</keyword>
<keyword evidence="1" id="KW-0472">Membrane</keyword>
<keyword evidence="1" id="KW-0812">Transmembrane</keyword>
<evidence type="ECO:0000313" key="3">
    <source>
        <dbReference type="Proteomes" id="UP000676456"/>
    </source>
</evidence>
<dbReference type="RefSeq" id="WP_213096252.1">
    <property type="nucleotide sequence ID" value="NZ_JAGYPH010000001.1"/>
</dbReference>